<protein>
    <submittedName>
        <fullName evidence="1">Uncharacterized protein</fullName>
    </submittedName>
</protein>
<dbReference type="Proteomes" id="UP000030701">
    <property type="component" value="Unassembled WGS sequence"/>
</dbReference>
<sequence>MKRKERKTEKKEERRRTKRQANLLLFCQEYCSWHKQKSRSSNQHRDDLVSLPSYMLGACIACRGRFRRSSRRGHFGTVARTHEWQVGTRQGRTRRRFSISP</sequence>
<reference evidence="1" key="1">
    <citation type="submission" date="2011-11" db="EMBL/GenBank/DDBJ databases">
        <title>The Genome Sequence of Fusarium oxysporum Cotton.</title>
        <authorList>
            <consortium name="The Broad Institute Genome Sequencing Platform"/>
            <person name="Ma L.-J."/>
            <person name="Gale L.R."/>
            <person name="Schwartz D.C."/>
            <person name="Zhou S."/>
            <person name="Corby-Kistler H."/>
            <person name="Young S.K."/>
            <person name="Zeng Q."/>
            <person name="Gargeya S."/>
            <person name="Fitzgerald M."/>
            <person name="Haas B."/>
            <person name="Abouelleil A."/>
            <person name="Alvarado L."/>
            <person name="Arachchi H.M."/>
            <person name="Berlin A."/>
            <person name="Brown A."/>
            <person name="Chapman S.B."/>
            <person name="Chen Z."/>
            <person name="Dunbar C."/>
            <person name="Freedman E."/>
            <person name="Gearin G."/>
            <person name="Goldberg J."/>
            <person name="Griggs A."/>
            <person name="Gujja S."/>
            <person name="Heiman D."/>
            <person name="Howarth C."/>
            <person name="Larson L."/>
            <person name="Lui A."/>
            <person name="MacDonald P.J.P."/>
            <person name="Montmayeur A."/>
            <person name="Murphy C."/>
            <person name="Neiman D."/>
            <person name="Pearson M."/>
            <person name="Priest M."/>
            <person name="Roberts A."/>
            <person name="Saif S."/>
            <person name="Shea T."/>
            <person name="Shenoy N."/>
            <person name="Sisk P."/>
            <person name="Stolte C."/>
            <person name="Sykes S."/>
            <person name="Wortman J."/>
            <person name="Nusbaum C."/>
            <person name="Birren B."/>
        </authorList>
    </citation>
    <scope>NUCLEOTIDE SEQUENCE [LARGE SCALE GENOMIC DNA]</scope>
    <source>
        <strain evidence="1">25433</strain>
    </source>
</reference>
<proteinExistence type="predicted"/>
<name>X0LT00_FUSOX</name>
<dbReference type="AlphaFoldDB" id="X0LT00"/>
<dbReference type="EMBL" id="JH657926">
    <property type="protein sequence ID" value="EXM29023.1"/>
    <property type="molecule type" value="Genomic_DNA"/>
</dbReference>
<gene>
    <name evidence="1" type="ORF">FOTG_05266</name>
</gene>
<dbReference type="HOGENOM" id="CLU_2291842_0_0_1"/>
<accession>X0LT00</accession>
<reference evidence="1" key="2">
    <citation type="submission" date="2012-05" db="EMBL/GenBank/DDBJ databases">
        <title>The Genome Annotation of Fusarium oxysporum Cotton.</title>
        <authorList>
            <consortium name="The Broad Institute Genomics Platform"/>
            <person name="Ma L.-J."/>
            <person name="Corby-Kistler H."/>
            <person name="Broz K."/>
            <person name="Gale L.R."/>
            <person name="Jonkers W."/>
            <person name="O'Donnell K."/>
            <person name="Ploetz R."/>
            <person name="Steinberg C."/>
            <person name="Schwartz D.C."/>
            <person name="VanEtten H."/>
            <person name="Zhou S."/>
            <person name="Young S.K."/>
            <person name="Zeng Q."/>
            <person name="Gargeya S."/>
            <person name="Fitzgerald M."/>
            <person name="Abouelleil A."/>
            <person name="Alvarado L."/>
            <person name="Chapman S.B."/>
            <person name="Gainer-Dewar J."/>
            <person name="Goldberg J."/>
            <person name="Griggs A."/>
            <person name="Gujja S."/>
            <person name="Hansen M."/>
            <person name="Howarth C."/>
            <person name="Imamovic A."/>
            <person name="Ireland A."/>
            <person name="Larimer J."/>
            <person name="McCowan C."/>
            <person name="Murphy C."/>
            <person name="Pearson M."/>
            <person name="Poon T.W."/>
            <person name="Priest M."/>
            <person name="Roberts A."/>
            <person name="Saif S."/>
            <person name="Shea T."/>
            <person name="Sykes S."/>
            <person name="Wortman J."/>
            <person name="Nusbaum C."/>
            <person name="Birren B."/>
        </authorList>
    </citation>
    <scope>NUCLEOTIDE SEQUENCE</scope>
    <source>
        <strain evidence="1">25433</strain>
    </source>
</reference>
<organism evidence="1">
    <name type="scientific">Fusarium oxysporum f. sp. vasinfectum 25433</name>
    <dbReference type="NCBI Taxonomy" id="1089449"/>
    <lineage>
        <taxon>Eukaryota</taxon>
        <taxon>Fungi</taxon>
        <taxon>Dikarya</taxon>
        <taxon>Ascomycota</taxon>
        <taxon>Pezizomycotina</taxon>
        <taxon>Sordariomycetes</taxon>
        <taxon>Hypocreomycetidae</taxon>
        <taxon>Hypocreales</taxon>
        <taxon>Nectriaceae</taxon>
        <taxon>Fusarium</taxon>
        <taxon>Fusarium oxysporum species complex</taxon>
    </lineage>
</organism>
<evidence type="ECO:0000313" key="1">
    <source>
        <dbReference type="EMBL" id="EXM29023.1"/>
    </source>
</evidence>